<protein>
    <submittedName>
        <fullName evidence="1">Uncharacterized protein</fullName>
    </submittedName>
</protein>
<reference evidence="1" key="1">
    <citation type="submission" date="2013-07" db="EMBL/GenBank/DDBJ databases">
        <authorList>
            <person name="McIlroy S."/>
        </authorList>
    </citation>
    <scope>NUCLEOTIDE SEQUENCE [LARGE SCALE GENOMIC DNA]</scope>
    <source>
        <strain evidence="1">Run_A_D11</strain>
    </source>
</reference>
<name>W6M869_9GAMM</name>
<evidence type="ECO:0000313" key="2">
    <source>
        <dbReference type="Proteomes" id="UP000035760"/>
    </source>
</evidence>
<gene>
    <name evidence="1" type="ORF">BN873_350100</name>
</gene>
<dbReference type="Proteomes" id="UP000035760">
    <property type="component" value="Unassembled WGS sequence"/>
</dbReference>
<dbReference type="EMBL" id="CBTJ020000042">
    <property type="protein sequence ID" value="CDI02844.1"/>
    <property type="molecule type" value="Genomic_DNA"/>
</dbReference>
<organism evidence="1 2">
    <name type="scientific">Candidatus Competibacter denitrificans Run_A_D11</name>
    <dbReference type="NCBI Taxonomy" id="1400863"/>
    <lineage>
        <taxon>Bacteria</taxon>
        <taxon>Pseudomonadati</taxon>
        <taxon>Pseudomonadota</taxon>
        <taxon>Gammaproteobacteria</taxon>
        <taxon>Candidatus Competibacteraceae</taxon>
        <taxon>Candidatus Competibacter</taxon>
    </lineage>
</organism>
<comment type="caution">
    <text evidence="1">The sequence shown here is derived from an EMBL/GenBank/DDBJ whole genome shotgun (WGS) entry which is preliminary data.</text>
</comment>
<evidence type="ECO:0000313" key="1">
    <source>
        <dbReference type="EMBL" id="CDI02844.1"/>
    </source>
</evidence>
<accession>W6M869</accession>
<keyword evidence="2" id="KW-1185">Reference proteome</keyword>
<dbReference type="AlphaFoldDB" id="W6M869"/>
<dbReference type="STRING" id="1400863.BN873_350100"/>
<sequence>MVGKATCTLRRCLSSVAVSMIRLSSFGLRLGITPADHQANYMGHLERTWAVSFLKCHSPTVFPEHRQRYNRHYAFSLREDAKVSAKH</sequence>
<reference evidence="1" key="2">
    <citation type="submission" date="2014-03" db="EMBL/GenBank/DDBJ databases">
        <title>Candidatus Competibacter-lineage genomes retrieved from metagenomes reveal functional metabolic diversity.</title>
        <authorList>
            <person name="McIlroy S.J."/>
            <person name="Albertsen M."/>
            <person name="Andresen E.K."/>
            <person name="Saunders A.M."/>
            <person name="Kristiansen R."/>
            <person name="Stokholm-Bjerregaard M."/>
            <person name="Nielsen K.L."/>
            <person name="Nielsen P.H."/>
        </authorList>
    </citation>
    <scope>NUCLEOTIDE SEQUENCE</scope>
    <source>
        <strain evidence="1">Run_A_D11</strain>
    </source>
</reference>
<proteinExistence type="predicted"/>